<dbReference type="PROSITE" id="PS50156">
    <property type="entry name" value="SSD"/>
    <property type="match status" value="2"/>
</dbReference>
<dbReference type="Gene3D" id="1.20.1640.10">
    <property type="entry name" value="Multidrug efflux transporter AcrB transmembrane domain"/>
    <property type="match status" value="2"/>
</dbReference>
<dbReference type="SUPFAM" id="SSF82866">
    <property type="entry name" value="Multidrug efflux transporter AcrB transmembrane domain"/>
    <property type="match status" value="2"/>
</dbReference>
<sequence>MTDVPPSDTALERLGEATYRRRWPVLIGSLLVLAGLVAVAAGALSSFVLNRWEAVGSESVAAQDVLREEFATGNSNLILLVTAVDGDVDDAAVVQSATAVADELAREGAVGDVWSYWSLGGDVTLRSDDGASALVLAHVTGDATAARAAIAEYIPDYTRADATVTVQVAGSEAASTQISAQATQDFVRAELIIIPLMLVLLVFIYRRVSSALLTLGVGLFSVIATLAGLRALTAVVEIASFASNIVLVMGIGLGVDYSLFVISRFREALARGATVRLALRETLNTAGRTVVFSGLTVAASVAVLLALPFPFLRSFAYAGVLTVITAAVGALVILPAALAVLGERMTRRGITVSPPKPIEQGRWYRLGQRVMSRPVIWGGVALLALATLAAPALGVQIGVPDDRVLAQGSSVRATYEQLRTDFRTEANDALQVIEAGAAAPTGAEMEAYAAAMSRIAGIAQVNSSVGVFVDGARVGDGDERLESTSRQRLEAIPVRADLDDDADRIVGEVRSLESPFEETLVGGYPAQLVDFRAALLERLPLIAVLILLVTFVLLFLLTGSLLIPLKATVLNLLSIGVMFGVLTAVFQNGFLADVIGFTPVGTLDPAFPILMFCVVYGLSMDYEVFMVSRIREEYERTGDNDRAVLAGLQRSAPLITAAALTLAVSFGVYATGSVMYLQMIGIGVAVAIVIDATVIRGILVPALMRLAGDANWWAPASLTPVFRRFGLREEESAAAAASQG</sequence>
<comment type="similarity">
    <text evidence="2">Belongs to the resistance-nodulation-cell division (RND) (TC 2.A.6) family. MmpL subfamily.</text>
</comment>
<dbReference type="InterPro" id="IPR000731">
    <property type="entry name" value="SSD"/>
</dbReference>
<evidence type="ECO:0000259" key="8">
    <source>
        <dbReference type="PROSITE" id="PS50156"/>
    </source>
</evidence>
<dbReference type="InterPro" id="IPR050545">
    <property type="entry name" value="Mycobact_MmpL"/>
</dbReference>
<evidence type="ECO:0000256" key="3">
    <source>
        <dbReference type="ARBA" id="ARBA00022475"/>
    </source>
</evidence>
<evidence type="ECO:0000256" key="5">
    <source>
        <dbReference type="ARBA" id="ARBA00022989"/>
    </source>
</evidence>
<feature type="transmembrane region" description="Helical" evidence="7">
    <location>
        <begin position="375"/>
        <end position="399"/>
    </location>
</feature>
<keyword evidence="10" id="KW-1185">Reference proteome</keyword>
<keyword evidence="5 7" id="KW-1133">Transmembrane helix</keyword>
<dbReference type="PANTHER" id="PTHR33406">
    <property type="entry name" value="MEMBRANE PROTEIN MJ1562-RELATED"/>
    <property type="match status" value="1"/>
</dbReference>
<feature type="transmembrane region" description="Helical" evidence="7">
    <location>
        <begin position="569"/>
        <end position="586"/>
    </location>
</feature>
<dbReference type="GO" id="GO:0005886">
    <property type="term" value="C:plasma membrane"/>
    <property type="evidence" value="ECO:0007669"/>
    <property type="project" value="UniProtKB-SubCell"/>
</dbReference>
<evidence type="ECO:0000256" key="2">
    <source>
        <dbReference type="ARBA" id="ARBA00010157"/>
    </source>
</evidence>
<dbReference type="AlphaFoldDB" id="A0A7M4DI21"/>
<feature type="transmembrane region" description="Helical" evidence="7">
    <location>
        <begin position="212"/>
        <end position="232"/>
    </location>
</feature>
<feature type="transmembrane region" description="Helical" evidence="7">
    <location>
        <begin position="238"/>
        <end position="262"/>
    </location>
</feature>
<comment type="subcellular location">
    <subcellularLocation>
        <location evidence="1">Cell membrane</location>
        <topology evidence="1">Multi-pass membrane protein</topology>
    </subcellularLocation>
</comment>
<feature type="domain" description="SSD" evidence="8">
    <location>
        <begin position="543"/>
        <end position="705"/>
    </location>
</feature>
<feature type="transmembrane region" description="Helical" evidence="7">
    <location>
        <begin position="539"/>
        <end position="557"/>
    </location>
</feature>
<feature type="transmembrane region" description="Helical" evidence="7">
    <location>
        <begin position="315"/>
        <end position="341"/>
    </location>
</feature>
<keyword evidence="4 7" id="KW-0812">Transmembrane</keyword>
<dbReference type="PANTHER" id="PTHR33406:SF11">
    <property type="entry name" value="MEMBRANE PROTEIN SCO6666-RELATED"/>
    <property type="match status" value="1"/>
</dbReference>
<dbReference type="Proteomes" id="UP000419743">
    <property type="component" value="Unassembled WGS sequence"/>
</dbReference>
<reference evidence="9 10" key="1">
    <citation type="submission" date="2019-11" db="EMBL/GenBank/DDBJ databases">
        <authorList>
            <person name="Criscuolo A."/>
        </authorList>
    </citation>
    <scope>NUCLEOTIDE SEQUENCE [LARGE SCALE GENOMIC DNA]</scope>
    <source>
        <strain evidence="9">CIP111667</strain>
    </source>
</reference>
<evidence type="ECO:0000313" key="9">
    <source>
        <dbReference type="EMBL" id="VZO36585.1"/>
    </source>
</evidence>
<keyword evidence="3" id="KW-1003">Cell membrane</keyword>
<dbReference type="EMBL" id="CACRYJ010000025">
    <property type="protein sequence ID" value="VZO36585.1"/>
    <property type="molecule type" value="Genomic_DNA"/>
</dbReference>
<evidence type="ECO:0000313" key="10">
    <source>
        <dbReference type="Proteomes" id="UP000419743"/>
    </source>
</evidence>
<organism evidence="9 10">
    <name type="scientific">Occultella aeris</name>
    <dbReference type="NCBI Taxonomy" id="2761496"/>
    <lineage>
        <taxon>Bacteria</taxon>
        <taxon>Bacillati</taxon>
        <taxon>Actinomycetota</taxon>
        <taxon>Actinomycetes</taxon>
        <taxon>Micrococcales</taxon>
        <taxon>Ruaniaceae</taxon>
        <taxon>Occultella</taxon>
    </lineage>
</organism>
<keyword evidence="6 7" id="KW-0472">Membrane</keyword>
<evidence type="ECO:0000256" key="7">
    <source>
        <dbReference type="SAM" id="Phobius"/>
    </source>
</evidence>
<feature type="domain" description="SSD" evidence="8">
    <location>
        <begin position="223"/>
        <end position="340"/>
    </location>
</feature>
<feature type="transmembrane region" description="Helical" evidence="7">
    <location>
        <begin position="290"/>
        <end position="309"/>
    </location>
</feature>
<feature type="transmembrane region" description="Helical" evidence="7">
    <location>
        <begin position="186"/>
        <end position="205"/>
    </location>
</feature>
<evidence type="ECO:0000256" key="4">
    <source>
        <dbReference type="ARBA" id="ARBA00022692"/>
    </source>
</evidence>
<evidence type="ECO:0000256" key="6">
    <source>
        <dbReference type="ARBA" id="ARBA00023136"/>
    </source>
</evidence>
<feature type="transmembrane region" description="Helical" evidence="7">
    <location>
        <begin position="651"/>
        <end position="670"/>
    </location>
</feature>
<name>A0A7M4DI21_9MICO</name>
<accession>A0A7M4DI21</accession>
<evidence type="ECO:0000256" key="1">
    <source>
        <dbReference type="ARBA" id="ARBA00004651"/>
    </source>
</evidence>
<dbReference type="Pfam" id="PF03176">
    <property type="entry name" value="MMPL"/>
    <property type="match status" value="2"/>
</dbReference>
<protein>
    <submittedName>
        <fullName evidence="9">Membrane protein YdfJ</fullName>
    </submittedName>
</protein>
<dbReference type="InterPro" id="IPR004869">
    <property type="entry name" value="MMPL_dom"/>
</dbReference>
<gene>
    <name evidence="9" type="primary">ydfJ_2</name>
    <name evidence="9" type="ORF">HALOF300_01772</name>
</gene>
<dbReference type="RefSeq" id="WP_197522415.1">
    <property type="nucleotide sequence ID" value="NZ_CACRYJ010000025.1"/>
</dbReference>
<feature type="transmembrane region" description="Helical" evidence="7">
    <location>
        <begin position="676"/>
        <end position="695"/>
    </location>
</feature>
<feature type="transmembrane region" description="Helical" evidence="7">
    <location>
        <begin position="23"/>
        <end position="49"/>
    </location>
</feature>
<feature type="transmembrane region" description="Helical" evidence="7">
    <location>
        <begin position="606"/>
        <end position="630"/>
    </location>
</feature>
<comment type="caution">
    <text evidence="9">The sequence shown here is derived from an EMBL/GenBank/DDBJ whole genome shotgun (WGS) entry which is preliminary data.</text>
</comment>
<proteinExistence type="inferred from homology"/>